<dbReference type="AlphaFoldDB" id="A0A427AJD4"/>
<accession>A0A427AJD4</accession>
<evidence type="ECO:0000313" key="2">
    <source>
        <dbReference type="Proteomes" id="UP000287651"/>
    </source>
</evidence>
<protein>
    <submittedName>
        <fullName evidence="1">Uncharacterized protein</fullName>
    </submittedName>
</protein>
<sequence length="85" mass="9606">MPKSQLVLHGAGPSLNLLQLALRIPEVLVKVVCLLLQLLVLPLGLPEIRLELIDLKLEIGCPLLNRRNYFQFATRLRLPDFIAIQ</sequence>
<evidence type="ECO:0000313" key="1">
    <source>
        <dbReference type="EMBL" id="RRT76271.1"/>
    </source>
</evidence>
<comment type="caution">
    <text evidence="1">The sequence shown here is derived from an EMBL/GenBank/DDBJ whole genome shotgun (WGS) entry which is preliminary data.</text>
</comment>
<dbReference type="EMBL" id="AMZH03002241">
    <property type="protein sequence ID" value="RRT76271.1"/>
    <property type="molecule type" value="Genomic_DNA"/>
</dbReference>
<name>A0A427AJD4_ENSVE</name>
<organism evidence="1 2">
    <name type="scientific">Ensete ventricosum</name>
    <name type="common">Abyssinian banana</name>
    <name type="synonym">Musa ensete</name>
    <dbReference type="NCBI Taxonomy" id="4639"/>
    <lineage>
        <taxon>Eukaryota</taxon>
        <taxon>Viridiplantae</taxon>
        <taxon>Streptophyta</taxon>
        <taxon>Embryophyta</taxon>
        <taxon>Tracheophyta</taxon>
        <taxon>Spermatophyta</taxon>
        <taxon>Magnoliopsida</taxon>
        <taxon>Liliopsida</taxon>
        <taxon>Zingiberales</taxon>
        <taxon>Musaceae</taxon>
        <taxon>Ensete</taxon>
    </lineage>
</organism>
<dbReference type="Proteomes" id="UP000287651">
    <property type="component" value="Unassembled WGS sequence"/>
</dbReference>
<gene>
    <name evidence="1" type="ORF">B296_00009322</name>
</gene>
<reference evidence="1 2" key="1">
    <citation type="journal article" date="2014" name="Agronomy (Basel)">
        <title>A Draft Genome Sequence for Ensete ventricosum, the Drought-Tolerant Tree Against Hunger.</title>
        <authorList>
            <person name="Harrison J."/>
            <person name="Moore K.A."/>
            <person name="Paszkiewicz K."/>
            <person name="Jones T."/>
            <person name="Grant M."/>
            <person name="Ambacheew D."/>
            <person name="Muzemil S."/>
            <person name="Studholme D.J."/>
        </authorList>
    </citation>
    <scope>NUCLEOTIDE SEQUENCE [LARGE SCALE GENOMIC DNA]</scope>
</reference>
<proteinExistence type="predicted"/>